<dbReference type="GeneID" id="84904031"/>
<accession>A0ABR5Q540</accession>
<dbReference type="NCBIfam" id="NF002327">
    <property type="entry name" value="PRK01286.1-2"/>
    <property type="match status" value="1"/>
</dbReference>
<dbReference type="PANTHER" id="PTHR35795">
    <property type="entry name" value="SLR1885 PROTEIN"/>
    <property type="match status" value="1"/>
</dbReference>
<dbReference type="PANTHER" id="PTHR35795:SF1">
    <property type="entry name" value="BIS(5'-NUCLEOSYL)-TETRAPHOSPHATASE, SYMMETRICAL"/>
    <property type="match status" value="1"/>
</dbReference>
<dbReference type="SMART" id="SM00471">
    <property type="entry name" value="HDc"/>
    <property type="match status" value="1"/>
</dbReference>
<dbReference type="InterPro" id="IPR006261">
    <property type="entry name" value="dGTPase"/>
</dbReference>
<comment type="caution">
    <text evidence="3">The sequence shown here is derived from an EMBL/GenBank/DDBJ whole genome shotgun (WGS) entry which is preliminary data.</text>
</comment>
<keyword evidence="1" id="KW-0378">Hydrolase</keyword>
<dbReference type="Pfam" id="PF01966">
    <property type="entry name" value="HD"/>
    <property type="match status" value="1"/>
</dbReference>
<evidence type="ECO:0000313" key="4">
    <source>
        <dbReference type="Proteomes" id="UP000051927"/>
    </source>
</evidence>
<feature type="domain" description="HD" evidence="2">
    <location>
        <begin position="77"/>
        <end position="201"/>
    </location>
</feature>
<dbReference type="CDD" id="cd00077">
    <property type="entry name" value="HDc"/>
    <property type="match status" value="1"/>
</dbReference>
<dbReference type="RefSeq" id="WP_003148171.1">
    <property type="nucleotide sequence ID" value="NZ_JQCP01000001.1"/>
</dbReference>
<dbReference type="Proteomes" id="UP000051927">
    <property type="component" value="Unassembled WGS sequence"/>
</dbReference>
<evidence type="ECO:0000313" key="3">
    <source>
        <dbReference type="EMBL" id="KRO03138.1"/>
    </source>
</evidence>
<dbReference type="PROSITE" id="PS51831">
    <property type="entry name" value="HD"/>
    <property type="match status" value="1"/>
</dbReference>
<dbReference type="EMBL" id="JQCP01000001">
    <property type="protein sequence ID" value="KRO03138.1"/>
    <property type="molecule type" value="Genomic_DNA"/>
</dbReference>
<evidence type="ECO:0000259" key="2">
    <source>
        <dbReference type="PROSITE" id="PS51831"/>
    </source>
</evidence>
<evidence type="ECO:0000256" key="1">
    <source>
        <dbReference type="ARBA" id="ARBA00022801"/>
    </source>
</evidence>
<dbReference type="Gene3D" id="1.10.3210.10">
    <property type="entry name" value="Hypothetical protein af1432"/>
    <property type="match status" value="1"/>
</dbReference>
<dbReference type="InterPro" id="IPR006674">
    <property type="entry name" value="HD_domain"/>
</dbReference>
<proteinExistence type="predicted"/>
<dbReference type="InterPro" id="IPR003607">
    <property type="entry name" value="HD/PDEase_dom"/>
</dbReference>
<protein>
    <submittedName>
        <fullName evidence="3">Deoxyguanosinetriphosphate triphosphohydrolase</fullName>
    </submittedName>
</protein>
<gene>
    <name evidence="3" type="ORF">IV60_GL000317</name>
</gene>
<dbReference type="SUPFAM" id="SSF109604">
    <property type="entry name" value="HD-domain/PDEase-like"/>
    <property type="match status" value="1"/>
</dbReference>
<name>A0ABR5Q540_9ACTN</name>
<keyword evidence="4" id="KW-1185">Reference proteome</keyword>
<dbReference type="InterPro" id="IPR026875">
    <property type="entry name" value="PHydrolase_assoc_dom"/>
</dbReference>
<sequence>MKAFTREELERREHEFLAEEAAFSDRSQGRMIPEKPDALRTCYQCDRDRILHSKSFRRLAHKTQVFLAPEGDHYRTRLIHTLEVAQISRSVARPLGLNEDLTEAIALGHDLGHTPFGHIGEKALSTAIALYRGLDPLDPKNQRIFAHNEQSARIVDLLERNGRGLNLTREVVDGIRCHSGSLRAMTAEGQVVGIADRIAYVTHDIDDAKRAGLLTEEALPAGPRALLGNSSSERIETMVHDIVEQSAQCGDIRMSDTIWTAMMQMRSFLFENLYANGDAKYEEPKAYDLIIELFDYFISHPNEIPAEYTVHDAENPELQVADFVSGMTDRYATRTFEELRLPRSWRERRGNYSRK</sequence>
<reference evidence="3 4" key="1">
    <citation type="journal article" date="2015" name="Genome Announc.">
        <title>Expanding the biotechnology potential of lactobacilli through comparative genomics of 213 strains and associated genera.</title>
        <authorList>
            <person name="Sun Z."/>
            <person name="Harris H.M."/>
            <person name="McCann A."/>
            <person name="Guo C."/>
            <person name="Argimon S."/>
            <person name="Zhang W."/>
            <person name="Yang X."/>
            <person name="Jeffery I.B."/>
            <person name="Cooney J.C."/>
            <person name="Kagawa T.F."/>
            <person name="Liu W."/>
            <person name="Song Y."/>
            <person name="Salvetti E."/>
            <person name="Wrobel A."/>
            <person name="Rasinkangas P."/>
            <person name="Parkhill J."/>
            <person name="Rea M.C."/>
            <person name="O'Sullivan O."/>
            <person name="Ritari J."/>
            <person name="Douillard F.P."/>
            <person name="Paul Ross R."/>
            <person name="Yang R."/>
            <person name="Briner A.E."/>
            <person name="Felis G.E."/>
            <person name="de Vos W.M."/>
            <person name="Barrangou R."/>
            <person name="Klaenhammer T.R."/>
            <person name="Caufield P.W."/>
            <person name="Cui Y."/>
            <person name="Zhang H."/>
            <person name="O'Toole P.W."/>
        </authorList>
    </citation>
    <scope>NUCLEOTIDE SEQUENCE [LARGE SCALE GENOMIC DNA]</scope>
    <source>
        <strain evidence="3 4">DSM 7090</strain>
    </source>
</reference>
<organism evidence="3 4">
    <name type="scientific">Lancefieldella rimae</name>
    <dbReference type="NCBI Taxonomy" id="1383"/>
    <lineage>
        <taxon>Bacteria</taxon>
        <taxon>Bacillati</taxon>
        <taxon>Actinomycetota</taxon>
        <taxon>Coriobacteriia</taxon>
        <taxon>Coriobacteriales</taxon>
        <taxon>Atopobiaceae</taxon>
        <taxon>Lancefieldella</taxon>
    </lineage>
</organism>
<dbReference type="InterPro" id="IPR051094">
    <property type="entry name" value="Diverse_Catalytic_Enzymes"/>
</dbReference>
<dbReference type="NCBIfam" id="TIGR01353">
    <property type="entry name" value="dGTP_triPase"/>
    <property type="match status" value="1"/>
</dbReference>
<dbReference type="Pfam" id="PF13286">
    <property type="entry name" value="HD_assoc"/>
    <property type="match status" value="1"/>
</dbReference>